<evidence type="ECO:0000259" key="5">
    <source>
        <dbReference type="PROSITE" id="PS50045"/>
    </source>
</evidence>
<dbReference type="Gene3D" id="3.40.50.300">
    <property type="entry name" value="P-loop containing nucleotide triphosphate hydrolases"/>
    <property type="match status" value="1"/>
</dbReference>
<name>A0A2T6C0N8_9BACL</name>
<dbReference type="PROSITE" id="PS50112">
    <property type="entry name" value="PAS"/>
    <property type="match status" value="1"/>
</dbReference>
<dbReference type="SMART" id="SM00382">
    <property type="entry name" value="AAA"/>
    <property type="match status" value="1"/>
</dbReference>
<dbReference type="AlphaFoldDB" id="A0A2T6C0N8"/>
<dbReference type="InterPro" id="IPR009057">
    <property type="entry name" value="Homeodomain-like_sf"/>
</dbReference>
<feature type="domain" description="PAS" evidence="6">
    <location>
        <begin position="196"/>
        <end position="258"/>
    </location>
</feature>
<keyword evidence="8" id="KW-1185">Reference proteome</keyword>
<dbReference type="GO" id="GO:0005524">
    <property type="term" value="F:ATP binding"/>
    <property type="evidence" value="ECO:0007669"/>
    <property type="project" value="UniProtKB-KW"/>
</dbReference>
<reference evidence="7 8" key="1">
    <citation type="submission" date="2018-04" db="EMBL/GenBank/DDBJ databases">
        <title>Genomic Encyclopedia of Archaeal and Bacterial Type Strains, Phase II (KMG-II): from individual species to whole genera.</title>
        <authorList>
            <person name="Goeker M."/>
        </authorList>
    </citation>
    <scope>NUCLEOTIDE SEQUENCE [LARGE SCALE GENOMIC DNA]</scope>
    <source>
        <strain evidence="7 8">DSM 45787</strain>
    </source>
</reference>
<keyword evidence="3" id="KW-0805">Transcription regulation</keyword>
<evidence type="ECO:0000256" key="4">
    <source>
        <dbReference type="ARBA" id="ARBA00023163"/>
    </source>
</evidence>
<gene>
    <name evidence="7" type="ORF">C8P63_106131</name>
</gene>
<dbReference type="SUPFAM" id="SSF52540">
    <property type="entry name" value="P-loop containing nucleoside triphosphate hydrolases"/>
    <property type="match status" value="1"/>
</dbReference>
<dbReference type="Proteomes" id="UP000244240">
    <property type="component" value="Unassembled WGS sequence"/>
</dbReference>
<dbReference type="Gene3D" id="3.30.450.20">
    <property type="entry name" value="PAS domain"/>
    <property type="match status" value="1"/>
</dbReference>
<accession>A0A2T6C0N8</accession>
<dbReference type="Pfam" id="PF00158">
    <property type="entry name" value="Sigma54_activat"/>
    <property type="match status" value="1"/>
</dbReference>
<dbReference type="Gene3D" id="1.10.10.60">
    <property type="entry name" value="Homeodomain-like"/>
    <property type="match status" value="1"/>
</dbReference>
<evidence type="ECO:0000313" key="7">
    <source>
        <dbReference type="EMBL" id="PTX61879.1"/>
    </source>
</evidence>
<dbReference type="RefSeq" id="WP_108022499.1">
    <property type="nucleotide sequence ID" value="NZ_QBKR01000006.1"/>
</dbReference>
<dbReference type="InterPro" id="IPR027417">
    <property type="entry name" value="P-loop_NTPase"/>
</dbReference>
<evidence type="ECO:0000313" key="8">
    <source>
        <dbReference type="Proteomes" id="UP000244240"/>
    </source>
</evidence>
<evidence type="ECO:0000256" key="3">
    <source>
        <dbReference type="ARBA" id="ARBA00023015"/>
    </source>
</evidence>
<dbReference type="Pfam" id="PF02954">
    <property type="entry name" value="HTH_8"/>
    <property type="match status" value="1"/>
</dbReference>
<dbReference type="GO" id="GO:0006355">
    <property type="term" value="P:regulation of DNA-templated transcription"/>
    <property type="evidence" value="ECO:0007669"/>
    <property type="project" value="InterPro"/>
</dbReference>
<evidence type="ECO:0000259" key="6">
    <source>
        <dbReference type="PROSITE" id="PS50112"/>
    </source>
</evidence>
<dbReference type="FunFam" id="3.40.50.300:FF:000006">
    <property type="entry name" value="DNA-binding transcriptional regulator NtrC"/>
    <property type="match status" value="1"/>
</dbReference>
<proteinExistence type="predicted"/>
<dbReference type="InterPro" id="IPR003593">
    <property type="entry name" value="AAA+_ATPase"/>
</dbReference>
<evidence type="ECO:0000256" key="2">
    <source>
        <dbReference type="ARBA" id="ARBA00022840"/>
    </source>
</evidence>
<protein>
    <submittedName>
        <fullName evidence="7">Transcriptional regulator of acetoin/glycerol metabolism</fullName>
    </submittedName>
</protein>
<sequence length="621" mass="70117">MLARDDRSELIHRSRTRSLQSGVDQHRAVNDILKGGELVDRQKELKKFFKVTDDILNQLFLQLRKSDFMILVSDLDGYIVNTWGEPPFSERAKNVWLDTGANWTEGIKGTNAIGTALIEKQPVSVVGNEHFCRENHFLTCYAAPLYAPTGELLCILDVSGDVAHHHPHTMGMVIAASQACQARLLLHHAENELTLTLSENHTLIREHQQPLLSVDENGIITKLNSHAAHILGATIRDCVGQPLNKWFREETKEILSPEGTSTKTVTMKSEKNEKYREWKVQTISDRRKKMYRALLKPVRANGHSAPENRIADCPRVKKVLDAANAIAQTDATVLILGETGSGKDWIAQTIHRASGRKGPFLAVNCGALPDHLIESELFGYEKGAFTGANREGKTGKFEAADGGTLFLDEIGELPLSSQTVLLRVLEEKLVTRIGGHHPRSVDVRIVAATNRDLSTEIQKGTFRSDLYYRLCEFELKIPPLRERKDLKKLIDHFLGQSADELGSEMTLDEWALQKLLHYHWPGNIRELKQVIRQSCYQTFFVNHSQRITIDEIRLPQGGKNEYLLESQEEKTIERVLEKTKGNISEASRLLGISRTTLYRKINQYGNLKELRSRLKGVHPCS</sequence>
<dbReference type="InterPro" id="IPR025943">
    <property type="entry name" value="Sigma_54_int_dom_ATP-bd_2"/>
</dbReference>
<dbReference type="InterPro" id="IPR002197">
    <property type="entry name" value="HTH_Fis"/>
</dbReference>
<keyword evidence="2" id="KW-0067">ATP-binding</keyword>
<dbReference type="Pfam" id="PF25601">
    <property type="entry name" value="AAA_lid_14"/>
    <property type="match status" value="1"/>
</dbReference>
<dbReference type="PROSITE" id="PS00675">
    <property type="entry name" value="SIGMA54_INTERACT_1"/>
    <property type="match status" value="1"/>
</dbReference>
<keyword evidence="1" id="KW-0547">Nucleotide-binding</keyword>
<dbReference type="InterPro" id="IPR002078">
    <property type="entry name" value="Sigma_54_int"/>
</dbReference>
<dbReference type="EMBL" id="QBKR01000006">
    <property type="protein sequence ID" value="PTX61879.1"/>
    <property type="molecule type" value="Genomic_DNA"/>
</dbReference>
<dbReference type="CDD" id="cd00009">
    <property type="entry name" value="AAA"/>
    <property type="match status" value="1"/>
</dbReference>
<dbReference type="PANTHER" id="PTHR32071">
    <property type="entry name" value="TRANSCRIPTIONAL REGULATORY PROTEIN"/>
    <property type="match status" value="1"/>
</dbReference>
<dbReference type="PROSITE" id="PS00676">
    <property type="entry name" value="SIGMA54_INTERACT_2"/>
    <property type="match status" value="1"/>
</dbReference>
<dbReference type="InterPro" id="IPR058031">
    <property type="entry name" value="AAA_lid_NorR"/>
</dbReference>
<organism evidence="7 8">
    <name type="scientific">Melghirimyces profundicolus</name>
    <dbReference type="NCBI Taxonomy" id="1242148"/>
    <lineage>
        <taxon>Bacteria</taxon>
        <taxon>Bacillati</taxon>
        <taxon>Bacillota</taxon>
        <taxon>Bacilli</taxon>
        <taxon>Bacillales</taxon>
        <taxon>Thermoactinomycetaceae</taxon>
        <taxon>Melghirimyces</taxon>
    </lineage>
</organism>
<dbReference type="PRINTS" id="PR01590">
    <property type="entry name" value="HTHFIS"/>
</dbReference>
<dbReference type="GO" id="GO:0043565">
    <property type="term" value="F:sequence-specific DNA binding"/>
    <property type="evidence" value="ECO:0007669"/>
    <property type="project" value="InterPro"/>
</dbReference>
<feature type="domain" description="Sigma-54 factor interaction" evidence="5">
    <location>
        <begin position="309"/>
        <end position="536"/>
    </location>
</feature>
<comment type="caution">
    <text evidence="7">The sequence shown here is derived from an EMBL/GenBank/DDBJ whole genome shotgun (WGS) entry which is preliminary data.</text>
</comment>
<dbReference type="PROSITE" id="PS50045">
    <property type="entry name" value="SIGMA54_INTERACT_4"/>
    <property type="match status" value="1"/>
</dbReference>
<dbReference type="InterPro" id="IPR025662">
    <property type="entry name" value="Sigma_54_int_dom_ATP-bd_1"/>
</dbReference>
<evidence type="ECO:0000256" key="1">
    <source>
        <dbReference type="ARBA" id="ARBA00022741"/>
    </source>
</evidence>
<dbReference type="InterPro" id="IPR000014">
    <property type="entry name" value="PAS"/>
</dbReference>
<dbReference type="SUPFAM" id="SSF46689">
    <property type="entry name" value="Homeodomain-like"/>
    <property type="match status" value="1"/>
</dbReference>
<keyword evidence="4" id="KW-0804">Transcription</keyword>
<dbReference type="Gene3D" id="1.10.8.60">
    <property type="match status" value="1"/>
</dbReference>
<dbReference type="InterPro" id="IPR029016">
    <property type="entry name" value="GAF-like_dom_sf"/>
</dbReference>
<dbReference type="OrthoDB" id="9762199at2"/>
<dbReference type="Gene3D" id="3.30.450.40">
    <property type="match status" value="1"/>
</dbReference>